<dbReference type="EMBL" id="CP002547">
    <property type="protein sequence ID" value="ADY57505.1"/>
    <property type="molecule type" value="Genomic_DNA"/>
</dbReference>
<sequence>MNPPKHSILWFLCILWAFYITGCSPLGSGGVQLNNEAQLEQEGFISKLNQQVDLGDEKVVFQKAAFDRNSITFVYKGRNIQLSNIIVVKGIERKDGPRNFLEHMDETKGGFGVTVTGDDYGVVKVPHNLELVNQSVSIEINLNGKENQFEIDFPGEKIASATRDVMVDSTGKAVNEGTKAAYRVIVGIGSTVIETKGNNDFIIIDRKAQKVLGHSSTVSTTAESTQIFEPISFPRKQIEIRILPEEKTVLISNESLLFGIQRFVE</sequence>
<accession>F0T277</accession>
<dbReference type="Proteomes" id="UP000007488">
    <property type="component" value="Chromosome"/>
</dbReference>
<proteinExistence type="predicted"/>
<dbReference type="KEGG" id="sgy:Sgly_3241"/>
<protein>
    <submittedName>
        <fullName evidence="1">Uncharacterized protein</fullName>
    </submittedName>
</protein>
<organism evidence="1 2">
    <name type="scientific">Syntrophobotulus glycolicus (strain DSM 8271 / FlGlyR)</name>
    <dbReference type="NCBI Taxonomy" id="645991"/>
    <lineage>
        <taxon>Bacteria</taxon>
        <taxon>Bacillati</taxon>
        <taxon>Bacillota</taxon>
        <taxon>Clostridia</taxon>
        <taxon>Eubacteriales</taxon>
        <taxon>Desulfitobacteriaceae</taxon>
        <taxon>Syntrophobotulus</taxon>
    </lineage>
</organism>
<dbReference type="STRING" id="645991.Sgly_3241"/>
<gene>
    <name evidence="1" type="ordered locus">Sgly_3241</name>
</gene>
<reference evidence="2" key="2">
    <citation type="submission" date="2011-02" db="EMBL/GenBank/DDBJ databases">
        <title>The complete genome of Syntrophobotulus glycolicus DSM 8271.</title>
        <authorList>
            <person name="Lucas S."/>
            <person name="Copeland A."/>
            <person name="Lapidus A."/>
            <person name="Bruce D."/>
            <person name="Goodwin L."/>
            <person name="Pitluck S."/>
            <person name="Kyrpides N."/>
            <person name="Mavromatis K."/>
            <person name="Pagani I."/>
            <person name="Ivanova N."/>
            <person name="Mikhailova N."/>
            <person name="Chertkov O."/>
            <person name="Held B."/>
            <person name="Detter J.C."/>
            <person name="Tapia R."/>
            <person name="Han C."/>
            <person name="Land M."/>
            <person name="Hauser L."/>
            <person name="Markowitz V."/>
            <person name="Cheng J.-F."/>
            <person name="Hugenholtz P."/>
            <person name="Woyke T."/>
            <person name="Wu D."/>
            <person name="Spring S."/>
            <person name="Schroeder M."/>
            <person name="Brambilla E."/>
            <person name="Klenk H.-P."/>
            <person name="Eisen J.A."/>
        </authorList>
    </citation>
    <scope>NUCLEOTIDE SEQUENCE [LARGE SCALE GENOMIC DNA]</scope>
    <source>
        <strain evidence="2">DSM 8271 / FlGlyR</strain>
    </source>
</reference>
<evidence type="ECO:0000313" key="2">
    <source>
        <dbReference type="Proteomes" id="UP000007488"/>
    </source>
</evidence>
<dbReference type="HOGENOM" id="CLU_1127647_0_0_9"/>
<dbReference type="AlphaFoldDB" id="F0T277"/>
<name>F0T277_SYNGF</name>
<keyword evidence="2" id="KW-1185">Reference proteome</keyword>
<evidence type="ECO:0000313" key="1">
    <source>
        <dbReference type="EMBL" id="ADY57505.1"/>
    </source>
</evidence>
<dbReference type="eggNOG" id="ENOG50346BN">
    <property type="taxonomic scope" value="Bacteria"/>
</dbReference>
<reference evidence="1 2" key="1">
    <citation type="journal article" date="2011" name="Stand. Genomic Sci.">
        <title>Complete genome sequence of Syntrophobotulus glycolicus type strain (FlGlyR).</title>
        <authorList>
            <person name="Han C."/>
            <person name="Mwirichia R."/>
            <person name="Chertkov O."/>
            <person name="Held B."/>
            <person name="Lapidus A."/>
            <person name="Nolan M."/>
            <person name="Lucas S."/>
            <person name="Hammon N."/>
            <person name="Deshpande S."/>
            <person name="Cheng J.F."/>
            <person name="Tapia R."/>
            <person name="Goodwin L."/>
            <person name="Pitluck S."/>
            <person name="Huntemann M."/>
            <person name="Liolios K."/>
            <person name="Ivanova N."/>
            <person name="Pagani I."/>
            <person name="Mavromatis K."/>
            <person name="Ovchinikova G."/>
            <person name="Pati A."/>
            <person name="Chen A."/>
            <person name="Palaniappan K."/>
            <person name="Land M."/>
            <person name="Hauser L."/>
            <person name="Brambilla E.M."/>
            <person name="Rohde M."/>
            <person name="Spring S."/>
            <person name="Sikorski J."/>
            <person name="Goker M."/>
            <person name="Woyke T."/>
            <person name="Bristow J."/>
            <person name="Eisen J.A."/>
            <person name="Markowitz V."/>
            <person name="Hugenholtz P."/>
            <person name="Kyrpides N.C."/>
            <person name="Klenk H.P."/>
            <person name="Detter J.C."/>
        </authorList>
    </citation>
    <scope>NUCLEOTIDE SEQUENCE [LARGE SCALE GENOMIC DNA]</scope>
    <source>
        <strain evidence="2">DSM 8271 / FlGlyR</strain>
    </source>
</reference>